<evidence type="ECO:0008006" key="3">
    <source>
        <dbReference type="Google" id="ProtNLM"/>
    </source>
</evidence>
<gene>
    <name evidence="1" type="ORF">SAMN04488132_11454</name>
</gene>
<name>A0A1T4RSM3_9BACT</name>
<reference evidence="1 2" key="1">
    <citation type="submission" date="2017-02" db="EMBL/GenBank/DDBJ databases">
        <authorList>
            <person name="Peterson S.W."/>
        </authorList>
    </citation>
    <scope>NUCLEOTIDE SEQUENCE [LARGE SCALE GENOMIC DNA]</scope>
    <source>
        <strain evidence="1 2">DSM 22335</strain>
    </source>
</reference>
<dbReference type="AlphaFoldDB" id="A0A1T4RSM3"/>
<dbReference type="EMBL" id="FUWH01000014">
    <property type="protein sequence ID" value="SKA18984.1"/>
    <property type="molecule type" value="Genomic_DNA"/>
</dbReference>
<dbReference type="STRING" id="413434.SAMN04488132_11454"/>
<organism evidence="1 2">
    <name type="scientific">Sediminibacterium ginsengisoli</name>
    <dbReference type="NCBI Taxonomy" id="413434"/>
    <lineage>
        <taxon>Bacteria</taxon>
        <taxon>Pseudomonadati</taxon>
        <taxon>Bacteroidota</taxon>
        <taxon>Chitinophagia</taxon>
        <taxon>Chitinophagales</taxon>
        <taxon>Chitinophagaceae</taxon>
        <taxon>Sediminibacterium</taxon>
    </lineage>
</organism>
<accession>A0A1T4RSM3</accession>
<evidence type="ECO:0000313" key="1">
    <source>
        <dbReference type="EMBL" id="SKA18984.1"/>
    </source>
</evidence>
<protein>
    <recommendedName>
        <fullName evidence="3">YD repeat-containing protein</fullName>
    </recommendedName>
</protein>
<keyword evidence="2" id="KW-1185">Reference proteome</keyword>
<dbReference type="Proteomes" id="UP000190888">
    <property type="component" value="Unassembled WGS sequence"/>
</dbReference>
<sequence length="281" mass="32507">MKVLLAMLFSCFFIAGSGQYYLNDMISLQQGAEQYKLLRANRIKTVKITSYDNAGNVSDEISLQQELTMDGRKMTITDATASGKKTSTVNFYENSRLRRATSGTSGIETKTDYSYDDKGRLLKLTVTTTDTAMKYSSAEIHDWTYDNDGQPLQMLRIKNGTDTMVVSFVKDEHNNIAEERWKKNNRLQETYYYYYSDKKQLTDIVRYNSKLKKMLPDFIYEYDQDGKLAQMTQVSLNSGSYFIWKYTYNEKGLRQKEACFDKARNPVGSVVYSYQGFLDIK</sequence>
<proteinExistence type="predicted"/>
<dbReference type="Gene3D" id="2.180.10.10">
    <property type="entry name" value="RHS repeat-associated core"/>
    <property type="match status" value="1"/>
</dbReference>
<evidence type="ECO:0000313" key="2">
    <source>
        <dbReference type="Proteomes" id="UP000190888"/>
    </source>
</evidence>